<organism evidence="1">
    <name type="scientific">freshwater metagenome</name>
    <dbReference type="NCBI Taxonomy" id="449393"/>
    <lineage>
        <taxon>unclassified sequences</taxon>
        <taxon>metagenomes</taxon>
        <taxon>ecological metagenomes</taxon>
    </lineage>
</organism>
<sequence length="148" mass="15858">MFGNSDVTRDDLIDLGMSDGFRNFAKEGIGNSRWCPHRKTTEHAARLTTVVVDLGKDRHAMTMDGIGDSLVARNHIAVKTVNEFLVRPVGGVRAVLFGDDESGATRCTRGVVVGMLLGGLAITGVVGEVGAEDNAVSGRHWPELKRCP</sequence>
<proteinExistence type="predicted"/>
<gene>
    <name evidence="1" type="ORF">UFOPK3494_01591</name>
</gene>
<protein>
    <submittedName>
        <fullName evidence="1">Unannotated protein</fullName>
    </submittedName>
</protein>
<name>A0A6J7GU23_9ZZZZ</name>
<accession>A0A6J7GU23</accession>
<dbReference type="AlphaFoldDB" id="A0A6J7GU23"/>
<reference evidence="1" key="1">
    <citation type="submission" date="2020-05" db="EMBL/GenBank/DDBJ databases">
        <authorList>
            <person name="Chiriac C."/>
            <person name="Salcher M."/>
            <person name="Ghai R."/>
            <person name="Kavagutti S V."/>
        </authorList>
    </citation>
    <scope>NUCLEOTIDE SEQUENCE</scope>
</reference>
<dbReference type="EMBL" id="CAFBMF010000143">
    <property type="protein sequence ID" value="CAB4912027.1"/>
    <property type="molecule type" value="Genomic_DNA"/>
</dbReference>
<evidence type="ECO:0000313" key="1">
    <source>
        <dbReference type="EMBL" id="CAB4912027.1"/>
    </source>
</evidence>